<feature type="region of interest" description="Disordered" evidence="1">
    <location>
        <begin position="196"/>
        <end position="219"/>
    </location>
</feature>
<name>A0A0F9J2W3_9ZZZZ</name>
<sequence length="219" mass="23766">MSGDARAVAAGSVGYDPATRRQRACGGLRREPRHRSWRTCNARPQRRSRNPERIQCRSGWGSPSQGNWDVSFGTRSPVDEFAVPRSWESPNIAVVGLGCAAPSAQACRCDGKQGTQKIRRDRVRGGARSSPRLRWRLHPRPQQTDSEDVSEFLPGCEEIGGPNSRLALHTCSANNRSSSGCGLADQGALSQLTCSSVGPQRRRKGNEKPDVADCCASPV</sequence>
<reference evidence="2" key="1">
    <citation type="journal article" date="2015" name="Nature">
        <title>Complex archaea that bridge the gap between prokaryotes and eukaryotes.</title>
        <authorList>
            <person name="Spang A."/>
            <person name="Saw J.H."/>
            <person name="Jorgensen S.L."/>
            <person name="Zaremba-Niedzwiedzka K."/>
            <person name="Martijn J."/>
            <person name="Lind A.E."/>
            <person name="van Eijk R."/>
            <person name="Schleper C."/>
            <person name="Guy L."/>
            <person name="Ettema T.J."/>
        </authorList>
    </citation>
    <scope>NUCLEOTIDE SEQUENCE</scope>
</reference>
<evidence type="ECO:0000256" key="1">
    <source>
        <dbReference type="SAM" id="MobiDB-lite"/>
    </source>
</evidence>
<dbReference type="AlphaFoldDB" id="A0A0F9J2W3"/>
<organism evidence="2">
    <name type="scientific">marine sediment metagenome</name>
    <dbReference type="NCBI Taxonomy" id="412755"/>
    <lineage>
        <taxon>unclassified sequences</taxon>
        <taxon>metagenomes</taxon>
        <taxon>ecological metagenomes</taxon>
    </lineage>
</organism>
<feature type="region of interest" description="Disordered" evidence="1">
    <location>
        <begin position="1"/>
        <end position="62"/>
    </location>
</feature>
<protein>
    <submittedName>
        <fullName evidence="2">Uncharacterized protein</fullName>
    </submittedName>
</protein>
<dbReference type="EMBL" id="LAZR01010980">
    <property type="protein sequence ID" value="KKM64039.1"/>
    <property type="molecule type" value="Genomic_DNA"/>
</dbReference>
<gene>
    <name evidence="2" type="ORF">LCGC14_1505410</name>
</gene>
<proteinExistence type="predicted"/>
<evidence type="ECO:0000313" key="2">
    <source>
        <dbReference type="EMBL" id="KKM64039.1"/>
    </source>
</evidence>
<comment type="caution">
    <text evidence="2">The sequence shown here is derived from an EMBL/GenBank/DDBJ whole genome shotgun (WGS) entry which is preliminary data.</text>
</comment>
<accession>A0A0F9J2W3</accession>